<accession>A0A5B7CZH1</accession>
<name>A0A5B7CZH1_PORTR</name>
<reference evidence="1 2" key="1">
    <citation type="submission" date="2019-05" db="EMBL/GenBank/DDBJ databases">
        <title>Another draft genome of Portunus trituberculatus and its Hox gene families provides insights of decapod evolution.</title>
        <authorList>
            <person name="Jeong J.-H."/>
            <person name="Song I."/>
            <person name="Kim S."/>
            <person name="Choi T."/>
            <person name="Kim D."/>
            <person name="Ryu S."/>
            <person name="Kim W."/>
        </authorList>
    </citation>
    <scope>NUCLEOTIDE SEQUENCE [LARGE SCALE GENOMIC DNA]</scope>
    <source>
        <tissue evidence="1">Muscle</tissue>
    </source>
</reference>
<gene>
    <name evidence="1" type="ORF">E2C01_007449</name>
</gene>
<sequence length="67" mass="7247">MHPITNRTKSPKTPPFYSQNGTVLIWPCLPPAVTASPSRQPVPLLHTLNTKHCKPSPPLTAAAIPNN</sequence>
<dbReference type="EMBL" id="VSRR010000371">
    <property type="protein sequence ID" value="MPC14678.1"/>
    <property type="molecule type" value="Genomic_DNA"/>
</dbReference>
<proteinExistence type="predicted"/>
<evidence type="ECO:0000313" key="1">
    <source>
        <dbReference type="EMBL" id="MPC14678.1"/>
    </source>
</evidence>
<keyword evidence="2" id="KW-1185">Reference proteome</keyword>
<dbReference type="Proteomes" id="UP000324222">
    <property type="component" value="Unassembled WGS sequence"/>
</dbReference>
<organism evidence="1 2">
    <name type="scientific">Portunus trituberculatus</name>
    <name type="common">Swimming crab</name>
    <name type="synonym">Neptunus trituberculatus</name>
    <dbReference type="NCBI Taxonomy" id="210409"/>
    <lineage>
        <taxon>Eukaryota</taxon>
        <taxon>Metazoa</taxon>
        <taxon>Ecdysozoa</taxon>
        <taxon>Arthropoda</taxon>
        <taxon>Crustacea</taxon>
        <taxon>Multicrustacea</taxon>
        <taxon>Malacostraca</taxon>
        <taxon>Eumalacostraca</taxon>
        <taxon>Eucarida</taxon>
        <taxon>Decapoda</taxon>
        <taxon>Pleocyemata</taxon>
        <taxon>Brachyura</taxon>
        <taxon>Eubrachyura</taxon>
        <taxon>Portunoidea</taxon>
        <taxon>Portunidae</taxon>
        <taxon>Portuninae</taxon>
        <taxon>Portunus</taxon>
    </lineage>
</organism>
<protein>
    <submittedName>
        <fullName evidence="1">Uncharacterized protein</fullName>
    </submittedName>
</protein>
<comment type="caution">
    <text evidence="1">The sequence shown here is derived from an EMBL/GenBank/DDBJ whole genome shotgun (WGS) entry which is preliminary data.</text>
</comment>
<dbReference type="AlphaFoldDB" id="A0A5B7CZH1"/>
<evidence type="ECO:0000313" key="2">
    <source>
        <dbReference type="Proteomes" id="UP000324222"/>
    </source>
</evidence>